<evidence type="ECO:0000313" key="5">
    <source>
        <dbReference type="EMBL" id="MCQ9302499.1"/>
    </source>
</evidence>
<comment type="similarity">
    <text evidence="3">Belongs to the Nudix hydrolase family.</text>
</comment>
<dbReference type="SUPFAM" id="SSF55811">
    <property type="entry name" value="Nudix"/>
    <property type="match status" value="1"/>
</dbReference>
<organism evidence="5 6">
    <name type="scientific">Mammaliicoccus sciuri</name>
    <name type="common">Staphylococcus sciuri</name>
    <dbReference type="NCBI Taxonomy" id="1296"/>
    <lineage>
        <taxon>Bacteria</taxon>
        <taxon>Bacillati</taxon>
        <taxon>Bacillota</taxon>
        <taxon>Bacilli</taxon>
        <taxon>Bacillales</taxon>
        <taxon>Staphylococcaceae</taxon>
        <taxon>Mammaliicoccus</taxon>
    </lineage>
</organism>
<dbReference type="EMBL" id="JANILD010000001">
    <property type="protein sequence ID" value="MCQ9302499.1"/>
    <property type="molecule type" value="Genomic_DNA"/>
</dbReference>
<dbReference type="GO" id="GO:0016787">
    <property type="term" value="F:hydrolase activity"/>
    <property type="evidence" value="ECO:0007669"/>
    <property type="project" value="UniProtKB-KW"/>
</dbReference>
<dbReference type="CDD" id="cd04677">
    <property type="entry name" value="NUDIX_Hydrolase"/>
    <property type="match status" value="1"/>
</dbReference>
<name>A0AAW5LLD4_MAMSC</name>
<keyword evidence="2 3" id="KW-0378">Hydrolase</keyword>
<comment type="caution">
    <text evidence="5">The sequence shown here is derived from an EMBL/GenBank/DDBJ whole genome shotgun (WGS) entry which is preliminary data.</text>
</comment>
<dbReference type="RefSeq" id="WP_058612645.1">
    <property type="nucleotide sequence ID" value="NZ_CP064868.1"/>
</dbReference>
<dbReference type="InterPro" id="IPR020476">
    <property type="entry name" value="Nudix_hydrolase"/>
</dbReference>
<dbReference type="Gene3D" id="3.90.79.10">
    <property type="entry name" value="Nucleoside Triphosphate Pyrophosphohydrolase"/>
    <property type="match status" value="1"/>
</dbReference>
<evidence type="ECO:0000256" key="1">
    <source>
        <dbReference type="ARBA" id="ARBA00001946"/>
    </source>
</evidence>
<evidence type="ECO:0000256" key="3">
    <source>
        <dbReference type="RuleBase" id="RU003476"/>
    </source>
</evidence>
<dbReference type="InterPro" id="IPR020084">
    <property type="entry name" value="NUDIX_hydrolase_CS"/>
</dbReference>
<protein>
    <submittedName>
        <fullName evidence="5">NUDIX hydrolase</fullName>
    </submittedName>
</protein>
<comment type="cofactor">
    <cofactor evidence="1">
        <name>Mg(2+)</name>
        <dbReference type="ChEBI" id="CHEBI:18420"/>
    </cofactor>
</comment>
<evidence type="ECO:0000259" key="4">
    <source>
        <dbReference type="PROSITE" id="PS51462"/>
    </source>
</evidence>
<reference evidence="5" key="1">
    <citation type="submission" date="2022-07" db="EMBL/GenBank/DDBJ databases">
        <title>Bacterial species isolated from the porcine tonsil microbiota.</title>
        <authorList>
            <person name="Oliveira I.M.F."/>
        </authorList>
    </citation>
    <scope>NUCLEOTIDE SEQUENCE</scope>
    <source>
        <strain evidence="5">8QC2O2</strain>
    </source>
</reference>
<dbReference type="PROSITE" id="PS00893">
    <property type="entry name" value="NUDIX_BOX"/>
    <property type="match status" value="1"/>
</dbReference>
<dbReference type="Pfam" id="PF00293">
    <property type="entry name" value="NUDIX"/>
    <property type="match status" value="1"/>
</dbReference>
<dbReference type="PANTHER" id="PTHR43046:SF2">
    <property type="entry name" value="8-OXO-DGTP DIPHOSPHATASE-RELATED"/>
    <property type="match status" value="1"/>
</dbReference>
<proteinExistence type="inferred from homology"/>
<dbReference type="PRINTS" id="PR00502">
    <property type="entry name" value="NUDIXFAMILY"/>
</dbReference>
<dbReference type="AlphaFoldDB" id="A0AAW5LLD4"/>
<dbReference type="InterPro" id="IPR015797">
    <property type="entry name" value="NUDIX_hydrolase-like_dom_sf"/>
</dbReference>
<accession>A0AAW5LLD4</accession>
<dbReference type="InterPro" id="IPR000086">
    <property type="entry name" value="NUDIX_hydrolase_dom"/>
</dbReference>
<feature type="domain" description="Nudix hydrolase" evidence="4">
    <location>
        <begin position="16"/>
        <end position="148"/>
    </location>
</feature>
<gene>
    <name evidence="5" type="ORF">NQ032_02555</name>
</gene>
<dbReference type="PROSITE" id="PS51462">
    <property type="entry name" value="NUDIX"/>
    <property type="match status" value="1"/>
</dbReference>
<dbReference type="PANTHER" id="PTHR43046">
    <property type="entry name" value="GDP-MANNOSE MANNOSYL HYDROLASE"/>
    <property type="match status" value="1"/>
</dbReference>
<evidence type="ECO:0000256" key="2">
    <source>
        <dbReference type="ARBA" id="ARBA00022801"/>
    </source>
</evidence>
<sequence>MDYISSLRDKVGHAPVILVGALVLIFNKDKQVLLQLRSDNESWGLPGGTMELGESFEEAAIREVYEETNLEIQNLKFITNFSGKDYHMVYPNGDEAYTVTALFESEEYKGELSADIKETQNLKFFDLDKLPQNISPPVKMKEFILNYLSQK</sequence>
<evidence type="ECO:0000313" key="6">
    <source>
        <dbReference type="Proteomes" id="UP001204068"/>
    </source>
</evidence>
<dbReference type="Proteomes" id="UP001204068">
    <property type="component" value="Unassembled WGS sequence"/>
</dbReference>